<dbReference type="KEGG" id="aaf:AURANDRAFT_26334"/>
<dbReference type="InterPro" id="IPR029061">
    <property type="entry name" value="THDP-binding"/>
</dbReference>
<reference evidence="6 7" key="1">
    <citation type="journal article" date="2011" name="Proc. Natl. Acad. Sci. U.S.A.">
        <title>Niche of harmful alga Aureococcus anophagefferens revealed through ecogenomics.</title>
        <authorList>
            <person name="Gobler C.J."/>
            <person name="Berry D.L."/>
            <person name="Dyhrman S.T."/>
            <person name="Wilhelm S.W."/>
            <person name="Salamov A."/>
            <person name="Lobanov A.V."/>
            <person name="Zhang Y."/>
            <person name="Collier J.L."/>
            <person name="Wurch L.L."/>
            <person name="Kustka A.B."/>
            <person name="Dill B.D."/>
            <person name="Shah M."/>
            <person name="VerBerkmoes N.C."/>
            <person name="Kuo A."/>
            <person name="Terry A."/>
            <person name="Pangilinan J."/>
            <person name="Lindquist E.A."/>
            <person name="Lucas S."/>
            <person name="Paulsen I.T."/>
            <person name="Hattenrath-Lehmann T.K."/>
            <person name="Talmage S.C."/>
            <person name="Walker E.A."/>
            <person name="Koch F."/>
            <person name="Burson A.M."/>
            <person name="Marcoval M.A."/>
            <person name="Tang Y.Z."/>
            <person name="Lecleir G.R."/>
            <person name="Coyne K.J."/>
            <person name="Berg G.M."/>
            <person name="Bertrand E.M."/>
            <person name="Saito M.A."/>
            <person name="Gladyshev V.N."/>
            <person name="Grigoriev I.V."/>
        </authorList>
    </citation>
    <scope>NUCLEOTIDE SEQUENCE [LARGE SCALE GENOMIC DNA]</scope>
    <source>
        <strain evidence="7">CCMP 1984</strain>
    </source>
</reference>
<dbReference type="Gene3D" id="3.40.50.970">
    <property type="match status" value="1"/>
</dbReference>
<dbReference type="InParanoid" id="F0Y9D4"/>
<comment type="cofactor">
    <cofactor evidence="1">
        <name>thiamine diphosphate</name>
        <dbReference type="ChEBI" id="CHEBI:58937"/>
    </cofactor>
</comment>
<keyword evidence="3" id="KW-0560">Oxidoreductase</keyword>
<dbReference type="Gene3D" id="3.40.50.920">
    <property type="match status" value="1"/>
</dbReference>
<dbReference type="Pfam" id="PF02779">
    <property type="entry name" value="Transket_pyr"/>
    <property type="match status" value="1"/>
</dbReference>
<dbReference type="Pfam" id="PF02780">
    <property type="entry name" value="Transketolase_C"/>
    <property type="match status" value="1"/>
</dbReference>
<dbReference type="FunCoup" id="F0Y9D4">
    <property type="interactions" value="104"/>
</dbReference>
<dbReference type="GO" id="GO:0009083">
    <property type="term" value="P:branched-chain amino acid catabolic process"/>
    <property type="evidence" value="ECO:0007669"/>
    <property type="project" value="TreeGrafter"/>
</dbReference>
<dbReference type="OrthoDB" id="878at2759"/>
<evidence type="ECO:0000256" key="2">
    <source>
        <dbReference type="ARBA" id="ARBA00012277"/>
    </source>
</evidence>
<evidence type="ECO:0000313" key="7">
    <source>
        <dbReference type="Proteomes" id="UP000002729"/>
    </source>
</evidence>
<dbReference type="SMART" id="SM00861">
    <property type="entry name" value="Transket_pyr"/>
    <property type="match status" value="1"/>
</dbReference>
<dbReference type="CDD" id="cd07036">
    <property type="entry name" value="TPP_PYR_E1-PDHc-beta_like"/>
    <property type="match status" value="1"/>
</dbReference>
<accession>F0Y9D4</accession>
<dbReference type="FunFam" id="3.40.50.970:FF:000001">
    <property type="entry name" value="Pyruvate dehydrogenase E1 beta subunit"/>
    <property type="match status" value="1"/>
</dbReference>
<dbReference type="SUPFAM" id="SSF52922">
    <property type="entry name" value="TK C-terminal domain-like"/>
    <property type="match status" value="1"/>
</dbReference>
<dbReference type="SUPFAM" id="SSF52518">
    <property type="entry name" value="Thiamin diphosphate-binding fold (THDP-binding)"/>
    <property type="match status" value="1"/>
</dbReference>
<dbReference type="GO" id="GO:0007584">
    <property type="term" value="P:response to nutrient"/>
    <property type="evidence" value="ECO:0007669"/>
    <property type="project" value="TreeGrafter"/>
</dbReference>
<dbReference type="FunFam" id="3.40.50.920:FF:000001">
    <property type="entry name" value="Pyruvate dehydrogenase E1 beta subunit"/>
    <property type="match status" value="1"/>
</dbReference>
<dbReference type="InterPro" id="IPR009014">
    <property type="entry name" value="Transketo_C/PFOR_II"/>
</dbReference>
<evidence type="ECO:0000256" key="3">
    <source>
        <dbReference type="ARBA" id="ARBA00023002"/>
    </source>
</evidence>
<feature type="domain" description="Transketolase-like pyrimidine-binding" evidence="5">
    <location>
        <begin position="1"/>
        <end position="176"/>
    </location>
</feature>
<dbReference type="RefSeq" id="XP_009037077.1">
    <property type="nucleotide sequence ID" value="XM_009038829.1"/>
</dbReference>
<dbReference type="InterPro" id="IPR005475">
    <property type="entry name" value="Transketolase-like_Pyr-bd"/>
</dbReference>
<dbReference type="eggNOG" id="KOG0525">
    <property type="taxonomic scope" value="Eukaryota"/>
</dbReference>
<keyword evidence="7" id="KW-1185">Reference proteome</keyword>
<evidence type="ECO:0000256" key="4">
    <source>
        <dbReference type="ARBA" id="ARBA00051764"/>
    </source>
</evidence>
<dbReference type="GeneID" id="20220190"/>
<gene>
    <name evidence="6" type="ORF">AURANDRAFT_26334</name>
</gene>
<proteinExistence type="predicted"/>
<dbReference type="EC" id="1.2.4.4" evidence="2"/>
<dbReference type="PANTHER" id="PTHR42980:SF1">
    <property type="entry name" value="2-OXOISOVALERATE DEHYDROGENASE SUBUNIT BETA, MITOCHONDRIAL"/>
    <property type="match status" value="1"/>
</dbReference>
<evidence type="ECO:0000313" key="6">
    <source>
        <dbReference type="EMBL" id="EGB08357.1"/>
    </source>
</evidence>
<dbReference type="InterPro" id="IPR033248">
    <property type="entry name" value="Transketolase_C"/>
</dbReference>
<dbReference type="EMBL" id="GL833128">
    <property type="protein sequence ID" value="EGB08357.1"/>
    <property type="molecule type" value="Genomic_DNA"/>
</dbReference>
<comment type="catalytic activity">
    <reaction evidence="4">
        <text>N(6)-[(R)-lipoyl]-L-lysyl-[protein] + 3-methyl-2-oxobutanoate + H(+) = N(6)-[(R)-S(8)-2-methylpropanoyldihydrolipoyl]-L-lysyl-[protein] + CO2</text>
        <dbReference type="Rhea" id="RHEA:13457"/>
        <dbReference type="Rhea" id="RHEA-COMP:10474"/>
        <dbReference type="Rhea" id="RHEA-COMP:10497"/>
        <dbReference type="ChEBI" id="CHEBI:11851"/>
        <dbReference type="ChEBI" id="CHEBI:15378"/>
        <dbReference type="ChEBI" id="CHEBI:16526"/>
        <dbReference type="ChEBI" id="CHEBI:83099"/>
        <dbReference type="ChEBI" id="CHEBI:83142"/>
        <dbReference type="EC" id="1.2.4.4"/>
    </reaction>
    <physiologicalReaction direction="left-to-right" evidence="4">
        <dbReference type="Rhea" id="RHEA:13458"/>
    </physiologicalReaction>
</comment>
<dbReference type="AlphaFoldDB" id="F0Y9D4"/>
<dbReference type="OMA" id="SEAYYMA"/>
<dbReference type="GO" id="GO:0003863">
    <property type="term" value="F:branched-chain 2-oxo acid dehydrogenase activity"/>
    <property type="evidence" value="ECO:0007669"/>
    <property type="project" value="UniProtKB-EC"/>
</dbReference>
<evidence type="ECO:0000256" key="1">
    <source>
        <dbReference type="ARBA" id="ARBA00001964"/>
    </source>
</evidence>
<sequence>MNMFSAVNSGLRAAMQSDDSAIVFGEDVGFGGVFRCTMGLAEEFGPERCFNTPLSEQGIVGLGVGYAALGRTAIAEIQFADYIFPAYDQLVNEAAKYRYRSGGEFDVGGLTVRTPCGAIGHGGHYHSQSPEATFAHTAGLKLVMPRGPREAKGLLVASIRDDNPVIFFEPKALYRAAVDDVPDDPDFSLPLGVADVVVAGTDVTLVAWGAQVRVATRAAERAAAERGLSVEVVDLQTISPWDSRAVEASVNKTGRLVVTHEAPRQLGFAAEINAHASEACFLHLEAPPARVCGLDTPFPLAHEPSYLPTEDKVLAAIYDTADF</sequence>
<dbReference type="PANTHER" id="PTHR42980">
    <property type="entry name" value="2-OXOISOVALERATE DEHYDROGENASE SUBUNIT BETA-RELATED"/>
    <property type="match status" value="1"/>
</dbReference>
<organism evidence="7">
    <name type="scientific">Aureococcus anophagefferens</name>
    <name type="common">Harmful bloom alga</name>
    <dbReference type="NCBI Taxonomy" id="44056"/>
    <lineage>
        <taxon>Eukaryota</taxon>
        <taxon>Sar</taxon>
        <taxon>Stramenopiles</taxon>
        <taxon>Ochrophyta</taxon>
        <taxon>Pelagophyceae</taxon>
        <taxon>Pelagomonadales</taxon>
        <taxon>Pelagomonadaceae</taxon>
        <taxon>Aureococcus</taxon>
    </lineage>
</organism>
<protein>
    <recommendedName>
        <fullName evidence="2">3-methyl-2-oxobutanoate dehydrogenase (2-methylpropanoyl-transferring)</fullName>
        <ecNumber evidence="2">1.2.4.4</ecNumber>
    </recommendedName>
</protein>
<evidence type="ECO:0000259" key="5">
    <source>
        <dbReference type="SMART" id="SM00861"/>
    </source>
</evidence>
<name>F0Y9D4_AURAN</name>
<dbReference type="Proteomes" id="UP000002729">
    <property type="component" value="Unassembled WGS sequence"/>
</dbReference>